<feature type="compositionally biased region" description="Polar residues" evidence="1">
    <location>
        <begin position="1"/>
        <end position="11"/>
    </location>
</feature>
<dbReference type="AlphaFoldDB" id="A0A0A9ABL4"/>
<name>A0A0A9ABL4_ARUDO</name>
<reference evidence="2" key="2">
    <citation type="journal article" date="2015" name="Data Brief">
        <title>Shoot transcriptome of the giant reed, Arundo donax.</title>
        <authorList>
            <person name="Barrero R.A."/>
            <person name="Guerrero F.D."/>
            <person name="Moolhuijzen P."/>
            <person name="Goolsby J.A."/>
            <person name="Tidwell J."/>
            <person name="Bellgard S.E."/>
            <person name="Bellgard M.I."/>
        </authorList>
    </citation>
    <scope>NUCLEOTIDE SEQUENCE</scope>
    <source>
        <tissue evidence="2">Shoot tissue taken approximately 20 cm above the soil surface</tissue>
    </source>
</reference>
<protein>
    <submittedName>
        <fullName evidence="2">Uncharacterized protein</fullName>
    </submittedName>
</protein>
<feature type="compositionally biased region" description="Basic and acidic residues" evidence="1">
    <location>
        <begin position="12"/>
        <end position="21"/>
    </location>
</feature>
<feature type="region of interest" description="Disordered" evidence="1">
    <location>
        <begin position="1"/>
        <end position="21"/>
    </location>
</feature>
<evidence type="ECO:0000256" key="1">
    <source>
        <dbReference type="SAM" id="MobiDB-lite"/>
    </source>
</evidence>
<reference evidence="2" key="1">
    <citation type="submission" date="2014-09" db="EMBL/GenBank/DDBJ databases">
        <authorList>
            <person name="Magalhaes I.L.F."/>
            <person name="Oliveira U."/>
            <person name="Santos F.R."/>
            <person name="Vidigal T.H.D.A."/>
            <person name="Brescovit A.D."/>
            <person name="Santos A.J."/>
        </authorList>
    </citation>
    <scope>NUCLEOTIDE SEQUENCE</scope>
    <source>
        <tissue evidence="2">Shoot tissue taken approximately 20 cm above the soil surface</tissue>
    </source>
</reference>
<accession>A0A0A9ABL4</accession>
<sequence length="21" mass="2532">MLALNYKTNNLKTEERRAPIR</sequence>
<proteinExistence type="predicted"/>
<dbReference type="EMBL" id="GBRH01253448">
    <property type="protein sequence ID" value="JAD44447.1"/>
    <property type="molecule type" value="Transcribed_RNA"/>
</dbReference>
<evidence type="ECO:0000313" key="2">
    <source>
        <dbReference type="EMBL" id="JAD44447.1"/>
    </source>
</evidence>
<organism evidence="2">
    <name type="scientific">Arundo donax</name>
    <name type="common">Giant reed</name>
    <name type="synonym">Donax arundinaceus</name>
    <dbReference type="NCBI Taxonomy" id="35708"/>
    <lineage>
        <taxon>Eukaryota</taxon>
        <taxon>Viridiplantae</taxon>
        <taxon>Streptophyta</taxon>
        <taxon>Embryophyta</taxon>
        <taxon>Tracheophyta</taxon>
        <taxon>Spermatophyta</taxon>
        <taxon>Magnoliopsida</taxon>
        <taxon>Liliopsida</taxon>
        <taxon>Poales</taxon>
        <taxon>Poaceae</taxon>
        <taxon>PACMAD clade</taxon>
        <taxon>Arundinoideae</taxon>
        <taxon>Arundineae</taxon>
        <taxon>Arundo</taxon>
    </lineage>
</organism>